<dbReference type="GO" id="GO:0004567">
    <property type="term" value="F:beta-mannosidase activity"/>
    <property type="evidence" value="ECO:0007669"/>
    <property type="project" value="UniProtKB-EC"/>
</dbReference>
<comment type="subcellular location">
    <subcellularLocation>
        <location evidence="2">Secreted</location>
    </subcellularLocation>
</comment>
<keyword evidence="7" id="KW-0378">Hydrolase</keyword>
<dbReference type="InterPro" id="IPR006102">
    <property type="entry name" value="Ig-like_GH2"/>
</dbReference>
<evidence type="ECO:0000256" key="6">
    <source>
        <dbReference type="ARBA" id="ARBA00022525"/>
    </source>
</evidence>
<evidence type="ECO:0000256" key="5">
    <source>
        <dbReference type="ARBA" id="ARBA00012754"/>
    </source>
</evidence>
<dbReference type="Gene3D" id="2.60.120.260">
    <property type="entry name" value="Galactose-binding domain-like"/>
    <property type="match status" value="1"/>
</dbReference>
<feature type="domain" description="Mannosidase Ig/CBM-like" evidence="15">
    <location>
        <begin position="667"/>
        <end position="749"/>
    </location>
</feature>
<dbReference type="InterPro" id="IPR008979">
    <property type="entry name" value="Galactose-bd-like_sf"/>
</dbReference>
<dbReference type="AlphaFoldDB" id="A0A7G8PTB9"/>
<keyword evidence="8" id="KW-0325">Glycoprotein</keyword>
<dbReference type="Gene3D" id="3.20.20.80">
    <property type="entry name" value="Glycosidases"/>
    <property type="match status" value="1"/>
</dbReference>
<evidence type="ECO:0000259" key="15">
    <source>
        <dbReference type="Pfam" id="PF17786"/>
    </source>
</evidence>
<dbReference type="Pfam" id="PF17786">
    <property type="entry name" value="Mannosidase_ig"/>
    <property type="match status" value="1"/>
</dbReference>
<dbReference type="SUPFAM" id="SSF51445">
    <property type="entry name" value="(Trans)glycosidases"/>
    <property type="match status" value="1"/>
</dbReference>
<dbReference type="PANTHER" id="PTHR43730">
    <property type="entry name" value="BETA-MANNOSIDASE"/>
    <property type="match status" value="1"/>
</dbReference>
<accession>A0A7G8PTB9</accession>
<keyword evidence="6" id="KW-0964">Secreted</keyword>
<feature type="domain" description="Beta-mannosidase Ig-fold" evidence="14">
    <location>
        <begin position="755"/>
        <end position="817"/>
    </location>
</feature>
<evidence type="ECO:0000256" key="1">
    <source>
        <dbReference type="ARBA" id="ARBA00000829"/>
    </source>
</evidence>
<protein>
    <recommendedName>
        <fullName evidence="11">Beta-mannosidase B</fullName>
        <ecNumber evidence="5">3.2.1.25</ecNumber>
    </recommendedName>
    <alternativeName>
        <fullName evidence="12">Mannanase B</fullName>
    </alternativeName>
</protein>
<dbReference type="KEGG" id="alti:ALE3EI_1012"/>
<evidence type="ECO:0000256" key="10">
    <source>
        <dbReference type="ARBA" id="ARBA00038429"/>
    </source>
</evidence>
<comment type="pathway">
    <text evidence="3">Glycan metabolism; N-glycan degradation.</text>
</comment>
<comment type="similarity">
    <text evidence="10">Belongs to the glycosyl hydrolase 2 family. Beta-mannosidase B subfamily.</text>
</comment>
<evidence type="ECO:0000256" key="8">
    <source>
        <dbReference type="ARBA" id="ARBA00023180"/>
    </source>
</evidence>
<evidence type="ECO:0000313" key="18">
    <source>
        <dbReference type="Proteomes" id="UP000515514"/>
    </source>
</evidence>
<dbReference type="EMBL" id="CP052909">
    <property type="protein sequence ID" value="QNJ97585.1"/>
    <property type="molecule type" value="Genomic_DNA"/>
</dbReference>
<dbReference type="GO" id="GO:0005576">
    <property type="term" value="C:extracellular region"/>
    <property type="evidence" value="ECO:0007669"/>
    <property type="project" value="UniProtKB-SubCell"/>
</dbReference>
<dbReference type="GO" id="GO:0006516">
    <property type="term" value="P:glycoprotein catabolic process"/>
    <property type="evidence" value="ECO:0007669"/>
    <property type="project" value="TreeGrafter"/>
</dbReference>
<dbReference type="Pfam" id="PF17753">
    <property type="entry name" value="Ig_mannosidase"/>
    <property type="match status" value="1"/>
</dbReference>
<keyword evidence="18" id="KW-1185">Reference proteome</keyword>
<evidence type="ECO:0000313" key="17">
    <source>
        <dbReference type="EMBL" id="QNJ97585.1"/>
    </source>
</evidence>
<keyword evidence="9" id="KW-0326">Glycosidase</keyword>
<dbReference type="InterPro" id="IPR013783">
    <property type="entry name" value="Ig-like_fold"/>
</dbReference>
<dbReference type="InterPro" id="IPR036156">
    <property type="entry name" value="Beta-gal/glucu_dom_sf"/>
</dbReference>
<gene>
    <name evidence="17" type="ORF">ALE3EI_1012</name>
</gene>
<comment type="catalytic activity">
    <reaction evidence="1">
        <text>Hydrolysis of terminal, non-reducing beta-D-mannose residues in beta-D-mannosides.</text>
        <dbReference type="EC" id="3.2.1.25"/>
    </reaction>
</comment>
<evidence type="ECO:0000256" key="3">
    <source>
        <dbReference type="ARBA" id="ARBA00004740"/>
    </source>
</evidence>
<dbReference type="SUPFAM" id="SSF49303">
    <property type="entry name" value="beta-Galactosidase/glucuronidase domain"/>
    <property type="match status" value="3"/>
</dbReference>
<dbReference type="SUPFAM" id="SSF49785">
    <property type="entry name" value="Galactose-binding domain-like"/>
    <property type="match status" value="1"/>
</dbReference>
<dbReference type="InterPro" id="IPR050887">
    <property type="entry name" value="Beta-mannosidase_GH2"/>
</dbReference>
<evidence type="ECO:0000256" key="2">
    <source>
        <dbReference type="ARBA" id="ARBA00004613"/>
    </source>
</evidence>
<comment type="subunit">
    <text evidence="4">Homodimer.</text>
</comment>
<evidence type="ECO:0000256" key="12">
    <source>
        <dbReference type="ARBA" id="ARBA00041614"/>
    </source>
</evidence>
<evidence type="ECO:0000259" key="16">
    <source>
        <dbReference type="Pfam" id="PF22666"/>
    </source>
</evidence>
<evidence type="ECO:0000259" key="13">
    <source>
        <dbReference type="Pfam" id="PF00703"/>
    </source>
</evidence>
<evidence type="ECO:0000256" key="7">
    <source>
        <dbReference type="ARBA" id="ARBA00022801"/>
    </source>
</evidence>
<dbReference type="RefSeq" id="WP_186991559.1">
    <property type="nucleotide sequence ID" value="NZ_CP052909.1"/>
</dbReference>
<dbReference type="InterPro" id="IPR054593">
    <property type="entry name" value="Beta-mannosidase-like_N2"/>
</dbReference>
<dbReference type="GO" id="GO:0005975">
    <property type="term" value="P:carbohydrate metabolic process"/>
    <property type="evidence" value="ECO:0007669"/>
    <property type="project" value="InterPro"/>
</dbReference>
<dbReference type="EC" id="3.2.1.25" evidence="5"/>
<dbReference type="FunFam" id="3.20.20.80:FF:000050">
    <property type="entry name" value="Beta-mannosidase B"/>
    <property type="match status" value="1"/>
</dbReference>
<organism evidence="17 18">
    <name type="scientific">Constantimarinum furrinae</name>
    <dbReference type="NCBI Taxonomy" id="2562285"/>
    <lineage>
        <taxon>Bacteria</taxon>
        <taxon>Pseudomonadati</taxon>
        <taxon>Bacteroidota</taxon>
        <taxon>Flavobacteriia</taxon>
        <taxon>Flavobacteriales</taxon>
        <taxon>Flavobacteriaceae</taxon>
        <taxon>Altibacter/Constantimarinum group</taxon>
        <taxon>Constantimarinum</taxon>
    </lineage>
</organism>
<evidence type="ECO:0000256" key="9">
    <source>
        <dbReference type="ARBA" id="ARBA00023295"/>
    </source>
</evidence>
<dbReference type="InterPro" id="IPR017853">
    <property type="entry name" value="GH"/>
</dbReference>
<reference evidence="17 18" key="1">
    <citation type="submission" date="2020-04" db="EMBL/GenBank/DDBJ databases">
        <title>Genome sequence of Altibacter aquimarinus strain ALE3EI.</title>
        <authorList>
            <person name="Oh H.-M."/>
            <person name="Jang D."/>
        </authorList>
    </citation>
    <scope>NUCLEOTIDE SEQUENCE [LARGE SCALE GENOMIC DNA]</scope>
    <source>
        <strain evidence="17 18">ALE3EI</strain>
    </source>
</reference>
<dbReference type="InterPro" id="IPR041625">
    <property type="entry name" value="Beta-mannosidase_Ig"/>
</dbReference>
<evidence type="ECO:0000259" key="14">
    <source>
        <dbReference type="Pfam" id="PF17753"/>
    </source>
</evidence>
<dbReference type="InterPro" id="IPR041447">
    <property type="entry name" value="Mannosidase_ig"/>
</dbReference>
<evidence type="ECO:0000256" key="11">
    <source>
        <dbReference type="ARBA" id="ARBA00041069"/>
    </source>
</evidence>
<feature type="domain" description="Beta-mannosidase-like galactose-binding" evidence="16">
    <location>
        <begin position="32"/>
        <end position="195"/>
    </location>
</feature>
<dbReference type="Proteomes" id="UP000515514">
    <property type="component" value="Chromosome"/>
</dbReference>
<sequence>MTKWGLPLLLLFLNLACSHEPVNERISLNANWQFSPLGNSHWQEAKVPGSVQMDLLRKKQIPHPFLLNNEDSIQWVSETHWEYKTRFRINDSTLQKQKHILQFDGLDTYASVYLNDSLLLKTNNAFRRWEHDISDLLLAENALRIVFESPDSIERSEALKLNYELPEAPRVFTRKPQFQYGWDWGPTLKTMGIWRDISLLSYENVRLKDAFVKTESVSDTLALLTALVELETVNKDEITVVVRNNTTGDSFEEHITLSPGIKEYSVPVSIEDPELWWTHDLGEPFLYDFSITIKKNNDVLQKLHKKVGVRTIQLITEKDPLGESFYFKLNDRPVFMKGANYIPPNIFLSETTEKDYQILLNDVTNANMNMLRIWGGGIYENDTFYDLCDEKGILLWQDFMYACAMYPGDPDFLENAKQEAIDNVKRLRQHPSIGLWCGNNENSEGWHRWGWKDAKTEVQQQEIWNGYYALFNHILPKVVDSLHPSVSYWESSPKFGRGDKRYASEGDAHDWWVWHDGYPFEHFEENVPRFMSEFGFQSFPSLEAIRYFTQQDSINLIHPSFANHQKHARGFQLIDSYMKQYYPVPEDAKEYVYVSQLLQAYGITKGIYAHRAAKPYTMGSLYWQLNDCWPVVSWSGIDGLGNWKALHYRAKDAFKNIIIVPRLKNDTLQIHLVDDNLKPASGRLNIAIKDFKGEILFEKSVPSVATSVESSQVVFEIFLKEFSIDYSSSYADVRFGDTRRIFFFVKPKDLQLISSEVSTEIESTKDGFEIRLTSESLQKNVFLQTDEAGRWSDNYFDLPPGEERVVQFNTTTKKTPKIRILTLNQIMSN</sequence>
<dbReference type="Pfam" id="PF22666">
    <property type="entry name" value="Glyco_hydro_2_N2"/>
    <property type="match status" value="1"/>
</dbReference>
<dbReference type="Gene3D" id="2.60.40.10">
    <property type="entry name" value="Immunoglobulins"/>
    <property type="match status" value="3"/>
</dbReference>
<dbReference type="PANTHER" id="PTHR43730:SF1">
    <property type="entry name" value="BETA-MANNOSIDASE"/>
    <property type="match status" value="1"/>
</dbReference>
<feature type="domain" description="Glycoside hydrolase family 2 immunoglobulin-like beta-sandwich" evidence="13">
    <location>
        <begin position="205"/>
        <end position="310"/>
    </location>
</feature>
<name>A0A7G8PTB9_9FLAO</name>
<proteinExistence type="inferred from homology"/>
<evidence type="ECO:0000256" key="4">
    <source>
        <dbReference type="ARBA" id="ARBA00011738"/>
    </source>
</evidence>
<dbReference type="Pfam" id="PF00703">
    <property type="entry name" value="Glyco_hydro_2"/>
    <property type="match status" value="1"/>
</dbReference>